<evidence type="ECO:0000313" key="2">
    <source>
        <dbReference type="EMBL" id="MCE2596588.1"/>
    </source>
</evidence>
<keyword evidence="3" id="KW-1185">Reference proteome</keyword>
<keyword evidence="1" id="KW-0732">Signal</keyword>
<evidence type="ECO:0000256" key="1">
    <source>
        <dbReference type="SAM" id="SignalP"/>
    </source>
</evidence>
<gene>
    <name evidence="2" type="ORF">K6Y31_17505</name>
</gene>
<proteinExistence type="predicted"/>
<accession>A0ABS8WE83</accession>
<dbReference type="RefSeq" id="WP_233054225.1">
    <property type="nucleotide sequence ID" value="NZ_JAIMJA010000021.1"/>
</dbReference>
<sequence>MTAAWLQRSAYLLSVTMLLMTLAASSSAQVNANGVLVCSQAGFYSVSVADDGSTQAGSYCPLCVTGAFVFLPLQHPTFGKRLAASYLAWQRLAALPAVAPTFSMWPFTRAPPWVTS</sequence>
<name>A0ABS8WE83_9GAMM</name>
<protein>
    <recommendedName>
        <fullName evidence="4">DUF2946 domain-containing protein</fullName>
    </recommendedName>
</protein>
<organism evidence="2 3">
    <name type="scientific">Motilimonas cestriensis</name>
    <dbReference type="NCBI Taxonomy" id="2742685"/>
    <lineage>
        <taxon>Bacteria</taxon>
        <taxon>Pseudomonadati</taxon>
        <taxon>Pseudomonadota</taxon>
        <taxon>Gammaproteobacteria</taxon>
        <taxon>Alteromonadales</taxon>
        <taxon>Alteromonadales genera incertae sedis</taxon>
        <taxon>Motilimonas</taxon>
    </lineage>
</organism>
<reference evidence="2 3" key="1">
    <citation type="journal article" date="2022" name="Environ. Microbiol. Rep.">
        <title>Eco-phylogenetic analyses reveal divergent evolution of vitamin B12 metabolism in the marine bacterial family 'Psychromonadaceae'.</title>
        <authorList>
            <person name="Jin X."/>
            <person name="Yang Y."/>
            <person name="Cao H."/>
            <person name="Gao B."/>
            <person name="Zhao Z."/>
        </authorList>
    </citation>
    <scope>NUCLEOTIDE SEQUENCE [LARGE SCALE GENOMIC DNA]</scope>
    <source>
        <strain evidence="2 3">MKS20</strain>
    </source>
</reference>
<comment type="caution">
    <text evidence="2">The sequence shown here is derived from an EMBL/GenBank/DDBJ whole genome shotgun (WGS) entry which is preliminary data.</text>
</comment>
<feature type="signal peptide" evidence="1">
    <location>
        <begin position="1"/>
        <end position="28"/>
    </location>
</feature>
<feature type="chain" id="PRO_5046269334" description="DUF2946 domain-containing protein" evidence="1">
    <location>
        <begin position="29"/>
        <end position="116"/>
    </location>
</feature>
<evidence type="ECO:0000313" key="3">
    <source>
        <dbReference type="Proteomes" id="UP001201273"/>
    </source>
</evidence>
<dbReference type="Proteomes" id="UP001201273">
    <property type="component" value="Unassembled WGS sequence"/>
</dbReference>
<dbReference type="EMBL" id="JAIMJA010000021">
    <property type="protein sequence ID" value="MCE2596588.1"/>
    <property type="molecule type" value="Genomic_DNA"/>
</dbReference>
<evidence type="ECO:0008006" key="4">
    <source>
        <dbReference type="Google" id="ProtNLM"/>
    </source>
</evidence>